<feature type="region of interest" description="Disordered" evidence="6">
    <location>
        <begin position="410"/>
        <end position="477"/>
    </location>
</feature>
<dbReference type="STRING" id="1121400.SAMN02746065_10644"/>
<keyword evidence="5" id="KW-0804">Transcription</keyword>
<dbReference type="SUPFAM" id="SSF46689">
    <property type="entry name" value="Homeodomain-like"/>
    <property type="match status" value="1"/>
</dbReference>
<dbReference type="Pfam" id="PF02954">
    <property type="entry name" value="HTH_8"/>
    <property type="match status" value="1"/>
</dbReference>
<evidence type="ECO:0000313" key="8">
    <source>
        <dbReference type="EMBL" id="SMC63256.1"/>
    </source>
</evidence>
<dbReference type="PANTHER" id="PTHR32071">
    <property type="entry name" value="TRANSCRIPTIONAL REGULATORY PROTEIN"/>
    <property type="match status" value="1"/>
</dbReference>
<protein>
    <submittedName>
        <fullName evidence="8">Arginine utilization regulatory protein</fullName>
    </submittedName>
</protein>
<keyword evidence="9" id="KW-1185">Reference proteome</keyword>
<dbReference type="Gene3D" id="1.10.10.60">
    <property type="entry name" value="Homeodomain-like"/>
    <property type="match status" value="1"/>
</dbReference>
<dbReference type="CDD" id="cd00009">
    <property type="entry name" value="AAA"/>
    <property type="match status" value="1"/>
</dbReference>
<dbReference type="InterPro" id="IPR009057">
    <property type="entry name" value="Homeodomain-like_sf"/>
</dbReference>
<keyword evidence="2" id="KW-0067">ATP-binding</keyword>
<dbReference type="SMART" id="SM00382">
    <property type="entry name" value="AAA"/>
    <property type="match status" value="1"/>
</dbReference>
<sequence>MDSNLKKFMSSHFDFDQINIWELFCDMDLGILMTDENGVMIFYNDIQATIDKLDPANVIGRKITDVYKYNNDSSTCMRVLEHGRPIINYALSYRSRNANVGNTIHSVFPLRKNGKVVATICFVKDYNILERTIPSFLTPNNNNTFAEGTRFTFASIIGSAPAFVDAVKSAKMAANSPSPVMLYGETGTGKELFAQAIHNFYYEKTKPYIDVNCAAIPENLIEGILFGTTKGAYTGAVDRAGLFEKANGGTLFLDEINSMPLSLQGKLLRVLQEEKVRRVGSLSNIDLDIKVISSVNTDPRELVGSGNFRMDLFYRLAVIYIAIPPLRERLVDVEELGRHFLQKCNCRMGRNIKNIAPEVIDFFWNYSWPGNIRELEHVIENAVNMTEKEETILKLEHCYFANLLGISNSESSPHAPCPRPRNRGAGHDPLFDRHYAEQAPAPPPPWPPSPWKTSLAKGVTAPCDSPPASTGAHVAPSTGDLAHKKRLLEESTILQALENSAGNIAMAARHLGLSRQLLSYKINKLNLRPKLYEIKLNQS</sequence>
<dbReference type="PANTHER" id="PTHR32071:SF74">
    <property type="entry name" value="TRANSCRIPTIONAL ACTIVATOR ROCR"/>
    <property type="match status" value="1"/>
</dbReference>
<dbReference type="InterPro" id="IPR002078">
    <property type="entry name" value="Sigma_54_int"/>
</dbReference>
<dbReference type="FunFam" id="3.40.50.300:FF:000006">
    <property type="entry name" value="DNA-binding transcriptional regulator NtrC"/>
    <property type="match status" value="1"/>
</dbReference>
<dbReference type="SUPFAM" id="SSF55785">
    <property type="entry name" value="PYP-like sensor domain (PAS domain)"/>
    <property type="match status" value="1"/>
</dbReference>
<dbReference type="PROSITE" id="PS00688">
    <property type="entry name" value="SIGMA54_INTERACT_3"/>
    <property type="match status" value="1"/>
</dbReference>
<dbReference type="GO" id="GO:0005524">
    <property type="term" value="F:ATP binding"/>
    <property type="evidence" value="ECO:0007669"/>
    <property type="project" value="UniProtKB-KW"/>
</dbReference>
<evidence type="ECO:0000256" key="4">
    <source>
        <dbReference type="ARBA" id="ARBA00023125"/>
    </source>
</evidence>
<name>A0A1W2ARC6_9BACT</name>
<evidence type="ECO:0000256" key="3">
    <source>
        <dbReference type="ARBA" id="ARBA00023015"/>
    </source>
</evidence>
<accession>A0A1W2ARC6</accession>
<dbReference type="GO" id="GO:0043565">
    <property type="term" value="F:sequence-specific DNA binding"/>
    <property type="evidence" value="ECO:0007669"/>
    <property type="project" value="InterPro"/>
</dbReference>
<keyword evidence="1" id="KW-0547">Nucleotide-binding</keyword>
<dbReference type="Pfam" id="PF00158">
    <property type="entry name" value="Sigma54_activat"/>
    <property type="match status" value="1"/>
</dbReference>
<proteinExistence type="predicted"/>
<feature type="compositionally biased region" description="Pro residues" evidence="6">
    <location>
        <begin position="440"/>
        <end position="450"/>
    </location>
</feature>
<dbReference type="InterPro" id="IPR035965">
    <property type="entry name" value="PAS-like_dom_sf"/>
</dbReference>
<evidence type="ECO:0000259" key="7">
    <source>
        <dbReference type="PROSITE" id="PS50045"/>
    </source>
</evidence>
<dbReference type="Pfam" id="PF25601">
    <property type="entry name" value="AAA_lid_14"/>
    <property type="match status" value="1"/>
</dbReference>
<dbReference type="InterPro" id="IPR002197">
    <property type="entry name" value="HTH_Fis"/>
</dbReference>
<evidence type="ECO:0000256" key="6">
    <source>
        <dbReference type="SAM" id="MobiDB-lite"/>
    </source>
</evidence>
<evidence type="ECO:0000256" key="1">
    <source>
        <dbReference type="ARBA" id="ARBA00022741"/>
    </source>
</evidence>
<dbReference type="Proteomes" id="UP000192418">
    <property type="component" value="Unassembled WGS sequence"/>
</dbReference>
<dbReference type="EMBL" id="FWXY01000006">
    <property type="protein sequence ID" value="SMC63256.1"/>
    <property type="molecule type" value="Genomic_DNA"/>
</dbReference>
<evidence type="ECO:0000256" key="2">
    <source>
        <dbReference type="ARBA" id="ARBA00022840"/>
    </source>
</evidence>
<dbReference type="InterPro" id="IPR027417">
    <property type="entry name" value="P-loop_NTPase"/>
</dbReference>
<keyword evidence="3" id="KW-0805">Transcription regulation</keyword>
<dbReference type="PROSITE" id="PS00675">
    <property type="entry name" value="SIGMA54_INTERACT_1"/>
    <property type="match status" value="1"/>
</dbReference>
<reference evidence="8 9" key="1">
    <citation type="submission" date="2017-04" db="EMBL/GenBank/DDBJ databases">
        <authorList>
            <person name="Afonso C.L."/>
            <person name="Miller P.J."/>
            <person name="Scott M.A."/>
            <person name="Spackman E."/>
            <person name="Goraichik I."/>
            <person name="Dimitrov K.M."/>
            <person name="Suarez D.L."/>
            <person name="Swayne D.E."/>
        </authorList>
    </citation>
    <scope>NUCLEOTIDE SEQUENCE [LARGE SCALE GENOMIC DNA]</scope>
    <source>
        <strain evidence="8 9">DSM 3385</strain>
    </source>
</reference>
<evidence type="ECO:0000313" key="9">
    <source>
        <dbReference type="Proteomes" id="UP000192418"/>
    </source>
</evidence>
<feature type="domain" description="Sigma-54 factor interaction" evidence="7">
    <location>
        <begin position="156"/>
        <end position="384"/>
    </location>
</feature>
<dbReference type="InterPro" id="IPR025944">
    <property type="entry name" value="Sigma_54_int_dom_CS"/>
</dbReference>
<evidence type="ECO:0000256" key="5">
    <source>
        <dbReference type="ARBA" id="ARBA00023163"/>
    </source>
</evidence>
<dbReference type="PROSITE" id="PS50045">
    <property type="entry name" value="SIGMA54_INTERACT_4"/>
    <property type="match status" value="1"/>
</dbReference>
<dbReference type="AlphaFoldDB" id="A0A1W2ARC6"/>
<dbReference type="PRINTS" id="PR01590">
    <property type="entry name" value="HTHFIS"/>
</dbReference>
<dbReference type="RefSeq" id="WP_084067907.1">
    <property type="nucleotide sequence ID" value="NZ_FWXY01000006.1"/>
</dbReference>
<dbReference type="PROSITE" id="PS00676">
    <property type="entry name" value="SIGMA54_INTERACT_2"/>
    <property type="match status" value="1"/>
</dbReference>
<dbReference type="Gene3D" id="3.40.50.300">
    <property type="entry name" value="P-loop containing nucleotide triphosphate hydrolases"/>
    <property type="match status" value="1"/>
</dbReference>
<dbReference type="GO" id="GO:0006355">
    <property type="term" value="P:regulation of DNA-templated transcription"/>
    <property type="evidence" value="ECO:0007669"/>
    <property type="project" value="InterPro"/>
</dbReference>
<feature type="compositionally biased region" description="Basic and acidic residues" evidence="6">
    <location>
        <begin position="425"/>
        <end position="436"/>
    </location>
</feature>
<dbReference type="Gene3D" id="3.30.450.20">
    <property type="entry name" value="PAS domain"/>
    <property type="match status" value="1"/>
</dbReference>
<dbReference type="InterPro" id="IPR058031">
    <property type="entry name" value="AAA_lid_NorR"/>
</dbReference>
<dbReference type="InterPro" id="IPR025943">
    <property type="entry name" value="Sigma_54_int_dom_ATP-bd_2"/>
</dbReference>
<dbReference type="SUPFAM" id="SSF52540">
    <property type="entry name" value="P-loop containing nucleoside triphosphate hydrolases"/>
    <property type="match status" value="1"/>
</dbReference>
<dbReference type="InterPro" id="IPR003593">
    <property type="entry name" value="AAA+_ATPase"/>
</dbReference>
<dbReference type="Gene3D" id="1.10.8.60">
    <property type="match status" value="1"/>
</dbReference>
<organism evidence="8 9">
    <name type="scientific">Desulfocicer vacuolatum DSM 3385</name>
    <dbReference type="NCBI Taxonomy" id="1121400"/>
    <lineage>
        <taxon>Bacteria</taxon>
        <taxon>Pseudomonadati</taxon>
        <taxon>Thermodesulfobacteriota</taxon>
        <taxon>Desulfobacteria</taxon>
        <taxon>Desulfobacterales</taxon>
        <taxon>Desulfobacteraceae</taxon>
        <taxon>Desulfocicer</taxon>
    </lineage>
</organism>
<dbReference type="InterPro" id="IPR025662">
    <property type="entry name" value="Sigma_54_int_dom_ATP-bd_1"/>
</dbReference>
<gene>
    <name evidence="8" type="ORF">SAMN02746065_10644</name>
</gene>
<keyword evidence="4" id="KW-0238">DNA-binding</keyword>